<reference evidence="2" key="1">
    <citation type="submission" date="2021-01" db="EMBL/GenBank/DDBJ databases">
        <title>Phytophthora aleatoria, a newly-described species from Pinus radiata is distinct from Phytophthora cactorum isolates based on comparative genomics.</title>
        <authorList>
            <person name="Mcdougal R."/>
            <person name="Panda P."/>
            <person name="Williams N."/>
            <person name="Studholme D.J."/>
        </authorList>
    </citation>
    <scope>NUCLEOTIDE SEQUENCE</scope>
    <source>
        <strain evidence="2">NZFS 3830</strain>
    </source>
</reference>
<proteinExistence type="predicted"/>
<dbReference type="AlphaFoldDB" id="A0A8T1TTL4"/>
<feature type="compositionally biased region" description="Acidic residues" evidence="1">
    <location>
        <begin position="1"/>
        <end position="10"/>
    </location>
</feature>
<name>A0A8T1TTL4_9STRA</name>
<feature type="compositionally biased region" description="Basic and acidic residues" evidence="1">
    <location>
        <begin position="16"/>
        <end position="28"/>
    </location>
</feature>
<dbReference type="Proteomes" id="UP000688947">
    <property type="component" value="Unassembled WGS sequence"/>
</dbReference>
<feature type="region of interest" description="Disordered" evidence="1">
    <location>
        <begin position="1"/>
        <end position="34"/>
    </location>
</feature>
<sequence length="90" mass="10249">MSQTSDEDVNTMENGSVHREQCQEKEGLKYGNRSYATSDYYPGDGYVNNYGTRYGCGEPCDGEQDVGRFGTPRGRLLWRRRALLLATRMI</sequence>
<accession>A0A8T1TTL4</accession>
<evidence type="ECO:0000256" key="1">
    <source>
        <dbReference type="SAM" id="MobiDB-lite"/>
    </source>
</evidence>
<evidence type="ECO:0000313" key="2">
    <source>
        <dbReference type="EMBL" id="KAG6948425.1"/>
    </source>
</evidence>
<organism evidence="2 3">
    <name type="scientific">Phytophthora cactorum</name>
    <dbReference type="NCBI Taxonomy" id="29920"/>
    <lineage>
        <taxon>Eukaryota</taxon>
        <taxon>Sar</taxon>
        <taxon>Stramenopiles</taxon>
        <taxon>Oomycota</taxon>
        <taxon>Peronosporomycetes</taxon>
        <taxon>Peronosporales</taxon>
        <taxon>Peronosporaceae</taxon>
        <taxon>Phytophthora</taxon>
    </lineage>
</organism>
<protein>
    <submittedName>
        <fullName evidence="2">Uncharacterized protein</fullName>
    </submittedName>
</protein>
<gene>
    <name evidence="2" type="ORF">JG687_00015481</name>
</gene>
<comment type="caution">
    <text evidence="2">The sequence shown here is derived from an EMBL/GenBank/DDBJ whole genome shotgun (WGS) entry which is preliminary data.</text>
</comment>
<dbReference type="EMBL" id="JAENGZ010001383">
    <property type="protein sequence ID" value="KAG6948425.1"/>
    <property type="molecule type" value="Genomic_DNA"/>
</dbReference>
<evidence type="ECO:0000313" key="3">
    <source>
        <dbReference type="Proteomes" id="UP000688947"/>
    </source>
</evidence>